<organism evidence="1">
    <name type="scientific">uncultured Caudovirales phage</name>
    <dbReference type="NCBI Taxonomy" id="2100421"/>
    <lineage>
        <taxon>Viruses</taxon>
        <taxon>Duplodnaviria</taxon>
        <taxon>Heunggongvirae</taxon>
        <taxon>Uroviricota</taxon>
        <taxon>Caudoviricetes</taxon>
        <taxon>Peduoviridae</taxon>
        <taxon>Maltschvirus</taxon>
        <taxon>Maltschvirus maltsch</taxon>
    </lineage>
</organism>
<evidence type="ECO:0008006" key="2">
    <source>
        <dbReference type="Google" id="ProtNLM"/>
    </source>
</evidence>
<accession>A0A6J7X0Z7</accession>
<evidence type="ECO:0000313" key="1">
    <source>
        <dbReference type="EMBL" id="CAB5223797.1"/>
    </source>
</evidence>
<dbReference type="InterPro" id="IPR011856">
    <property type="entry name" value="tRNA_endonuc-like_dom_sf"/>
</dbReference>
<name>A0A6J7X0Z7_9CAUD</name>
<gene>
    <name evidence="1" type="ORF">UFOVP391_6</name>
</gene>
<dbReference type="GO" id="GO:0003676">
    <property type="term" value="F:nucleic acid binding"/>
    <property type="evidence" value="ECO:0007669"/>
    <property type="project" value="InterPro"/>
</dbReference>
<dbReference type="EMBL" id="LR798325">
    <property type="protein sequence ID" value="CAB5223797.1"/>
    <property type="molecule type" value="Genomic_DNA"/>
</dbReference>
<protein>
    <recommendedName>
        <fullName evidence="2">VRR-NUC domain containing protein</fullName>
    </recommendedName>
</protein>
<dbReference type="Gene3D" id="3.40.1350.10">
    <property type="match status" value="1"/>
</dbReference>
<sequence length="152" mass="17226">MTRQERQLLKDLQLQHKMAKYPNTPPNMLALNHWNDNSANELTKSVIAFLQFNGCQAERINTMGVYRKKYRTDGVAIGGQWTKGTGTPGSADISATIKGRSVKIEIKYGKDRQSQAQKDYQKAIEEAGGTYIIVKTFADMLNFYNEFTQVIK</sequence>
<proteinExistence type="predicted"/>
<reference evidence="1" key="1">
    <citation type="submission" date="2020-05" db="EMBL/GenBank/DDBJ databases">
        <authorList>
            <person name="Chiriac C."/>
            <person name="Salcher M."/>
            <person name="Ghai R."/>
            <person name="Kavagutti S V."/>
        </authorList>
    </citation>
    <scope>NUCLEOTIDE SEQUENCE</scope>
</reference>